<comment type="caution">
    <text evidence="3">The sequence shown here is derived from an EMBL/GenBank/DDBJ whole genome shotgun (WGS) entry which is preliminary data.</text>
</comment>
<feature type="transmembrane region" description="Helical" evidence="1">
    <location>
        <begin position="110"/>
        <end position="126"/>
    </location>
</feature>
<keyword evidence="1" id="KW-1133">Transmembrane helix</keyword>
<dbReference type="AlphaFoldDB" id="A0A1A9LBN4"/>
<feature type="transmembrane region" description="Helical" evidence="1">
    <location>
        <begin position="21"/>
        <end position="39"/>
    </location>
</feature>
<dbReference type="STRING" id="1385699.A7A78_08065"/>
<keyword evidence="4" id="KW-1185">Reference proteome</keyword>
<organism evidence="3 4">
    <name type="scientific">Aequorivita soesokkakensis</name>
    <dbReference type="NCBI Taxonomy" id="1385699"/>
    <lineage>
        <taxon>Bacteria</taxon>
        <taxon>Pseudomonadati</taxon>
        <taxon>Bacteroidota</taxon>
        <taxon>Flavobacteriia</taxon>
        <taxon>Flavobacteriales</taxon>
        <taxon>Flavobacteriaceae</taxon>
        <taxon>Aequorivita</taxon>
    </lineage>
</organism>
<evidence type="ECO:0000259" key="2">
    <source>
        <dbReference type="Pfam" id="PF00884"/>
    </source>
</evidence>
<dbReference type="SUPFAM" id="SSF53649">
    <property type="entry name" value="Alkaline phosphatase-like"/>
    <property type="match status" value="1"/>
</dbReference>
<dbReference type="Pfam" id="PF00884">
    <property type="entry name" value="Sulfatase"/>
    <property type="match status" value="1"/>
</dbReference>
<feature type="transmembrane region" description="Helical" evidence="1">
    <location>
        <begin position="51"/>
        <end position="72"/>
    </location>
</feature>
<evidence type="ECO:0000313" key="4">
    <source>
        <dbReference type="Proteomes" id="UP000077552"/>
    </source>
</evidence>
<dbReference type="Gene3D" id="3.40.720.10">
    <property type="entry name" value="Alkaline Phosphatase, subunit A"/>
    <property type="match status" value="1"/>
</dbReference>
<feature type="transmembrane region" description="Helical" evidence="1">
    <location>
        <begin position="133"/>
        <end position="155"/>
    </location>
</feature>
<name>A0A1A9LBN4_9FLAO</name>
<keyword evidence="1" id="KW-0472">Membrane</keyword>
<reference evidence="3 4" key="1">
    <citation type="submission" date="2016-05" db="EMBL/GenBank/DDBJ databases">
        <title>Genome sequencing of Vitellibacter soesokkakensis RSSK-12.</title>
        <authorList>
            <person name="Thevarajoo S."/>
            <person name="Selvaratnam C."/>
            <person name="Goh K.M."/>
            <person name="Chan K.-G."/>
            <person name="Chong C.S."/>
        </authorList>
    </citation>
    <scope>NUCLEOTIDE SEQUENCE [LARGE SCALE GENOMIC DNA]</scope>
    <source>
        <strain evidence="3 4">RSSK-12</strain>
    </source>
</reference>
<dbReference type="RefSeq" id="WP_068763186.1">
    <property type="nucleotide sequence ID" value="NZ_LXIE01000050.1"/>
</dbReference>
<feature type="domain" description="Sulfatase N-terminal" evidence="2">
    <location>
        <begin position="220"/>
        <end position="450"/>
    </location>
</feature>
<dbReference type="Proteomes" id="UP000077552">
    <property type="component" value="Unassembled WGS sequence"/>
</dbReference>
<dbReference type="EMBL" id="LXIE01000050">
    <property type="protein sequence ID" value="OAD90161.1"/>
    <property type="molecule type" value="Genomic_DNA"/>
</dbReference>
<keyword evidence="1" id="KW-0812">Transmembrane</keyword>
<dbReference type="InterPro" id="IPR017850">
    <property type="entry name" value="Alkaline_phosphatase_core_sf"/>
</dbReference>
<proteinExistence type="predicted"/>
<feature type="transmembrane region" description="Helical" evidence="1">
    <location>
        <begin position="84"/>
        <end position="104"/>
    </location>
</feature>
<evidence type="ECO:0000313" key="3">
    <source>
        <dbReference type="EMBL" id="OAD90161.1"/>
    </source>
</evidence>
<protein>
    <recommendedName>
        <fullName evidence="2">Sulfatase N-terminal domain-containing protein</fullName>
    </recommendedName>
</protein>
<dbReference type="InterPro" id="IPR000917">
    <property type="entry name" value="Sulfatase_N"/>
</dbReference>
<dbReference type="OrthoDB" id="1398489at2"/>
<evidence type="ECO:0000256" key="1">
    <source>
        <dbReference type="SAM" id="Phobius"/>
    </source>
</evidence>
<gene>
    <name evidence="3" type="ORF">A7A78_08065</name>
</gene>
<accession>A0A1A9LBN4</accession>
<sequence>MIKSKNTQKNTKKVLGNISSNPFFIGVATGLYPLIFYYSRNFGMINSWEQFGYFFALFLLFPIVLFFVLKWLSNLSFLGKWGKYVLPFFNVFVFFFFIKIILYTDVERKIILGIFIISALITYFLHKHFKKWLAVQLLLAVIGFIGLVPILMKYLNYSSEWTQQPDNIEEVVFQKKPNIYYIQPDGYVNFSELEKGFYNVDDSDFKTFLKENDFKNYPNFRSNYISTLTSNSATFMMKHHYYNKNTDYKEMINARRNIISQNAVLTIFENNGYKTHFITEHPYLMVNRPKVGYDFSNFTYAEIPYITTGFNVVKDVYPDLENAIASKSDDGNFFFIEIFEPSHISSTKAASMGKEKEREHWLEKRKIANVKIKKMVNLIVEKDPNALIMIMADHGGFVGLDYTHELYEKTTDRNSIYSAFSVMLSIRWPNNEIPSSDSNLKSCVNVFRVLFSYLGNDEKYLEHLQEDKSYLILKEGAAEGIYEYIDEKGDVECKKI</sequence>